<protein>
    <submittedName>
        <fullName evidence="2">Uncharacterized protein</fullName>
    </submittedName>
</protein>
<name>A0AAV1G2S1_XYRNO</name>
<feature type="compositionally biased region" description="Polar residues" evidence="1">
    <location>
        <begin position="1"/>
        <end position="12"/>
    </location>
</feature>
<reference evidence="2" key="1">
    <citation type="submission" date="2023-08" db="EMBL/GenBank/DDBJ databases">
        <authorList>
            <person name="Alioto T."/>
            <person name="Alioto T."/>
            <person name="Gomez Garrido J."/>
        </authorList>
    </citation>
    <scope>NUCLEOTIDE SEQUENCE</scope>
</reference>
<evidence type="ECO:0000313" key="3">
    <source>
        <dbReference type="Proteomes" id="UP001178508"/>
    </source>
</evidence>
<gene>
    <name evidence="2" type="ORF">XNOV1_A023008</name>
</gene>
<feature type="region of interest" description="Disordered" evidence="1">
    <location>
        <begin position="1"/>
        <end position="43"/>
    </location>
</feature>
<dbReference type="EMBL" id="OY660874">
    <property type="protein sequence ID" value="CAJ1067768.1"/>
    <property type="molecule type" value="Genomic_DNA"/>
</dbReference>
<sequence>MSPPNVSGLSTQDAKKSGSFPRESAPLTGSSETSGIISPLTGLESGGFRRLFTLKAEAQNTSITERRRTSEKERETAVISARNQSLDLSIDIRLRGFTRAGSGDYSRWVSFPAALQTCLTGSHERRGAAA</sequence>
<organism evidence="2 3">
    <name type="scientific">Xyrichtys novacula</name>
    <name type="common">Pearly razorfish</name>
    <name type="synonym">Hemipteronotus novacula</name>
    <dbReference type="NCBI Taxonomy" id="13765"/>
    <lineage>
        <taxon>Eukaryota</taxon>
        <taxon>Metazoa</taxon>
        <taxon>Chordata</taxon>
        <taxon>Craniata</taxon>
        <taxon>Vertebrata</taxon>
        <taxon>Euteleostomi</taxon>
        <taxon>Actinopterygii</taxon>
        <taxon>Neopterygii</taxon>
        <taxon>Teleostei</taxon>
        <taxon>Neoteleostei</taxon>
        <taxon>Acanthomorphata</taxon>
        <taxon>Eupercaria</taxon>
        <taxon>Labriformes</taxon>
        <taxon>Labridae</taxon>
        <taxon>Xyrichtys</taxon>
    </lineage>
</organism>
<evidence type="ECO:0000256" key="1">
    <source>
        <dbReference type="SAM" id="MobiDB-lite"/>
    </source>
</evidence>
<evidence type="ECO:0000313" key="2">
    <source>
        <dbReference type="EMBL" id="CAJ1067768.1"/>
    </source>
</evidence>
<keyword evidence="3" id="KW-1185">Reference proteome</keyword>
<dbReference type="Proteomes" id="UP001178508">
    <property type="component" value="Chromosome 11"/>
</dbReference>
<feature type="compositionally biased region" description="Polar residues" evidence="1">
    <location>
        <begin position="27"/>
        <end position="36"/>
    </location>
</feature>
<accession>A0AAV1G2S1</accession>
<proteinExistence type="predicted"/>
<dbReference type="AlphaFoldDB" id="A0AAV1G2S1"/>